<dbReference type="AlphaFoldDB" id="A0A915PQG0"/>
<reference evidence="2" key="1">
    <citation type="submission" date="2022-11" db="UniProtKB">
        <authorList>
            <consortium name="WormBaseParasite"/>
        </authorList>
    </citation>
    <scope>IDENTIFICATION</scope>
</reference>
<dbReference type="Proteomes" id="UP000887581">
    <property type="component" value="Unplaced"/>
</dbReference>
<accession>A0A915PQG0</accession>
<keyword evidence="1" id="KW-1185">Reference proteome</keyword>
<dbReference type="WBParaSite" id="sdigi.contig234.g6479.t1">
    <property type="protein sequence ID" value="sdigi.contig234.g6479.t1"/>
    <property type="gene ID" value="sdigi.contig234.g6479"/>
</dbReference>
<organism evidence="1 2">
    <name type="scientific">Setaria digitata</name>
    <dbReference type="NCBI Taxonomy" id="48799"/>
    <lineage>
        <taxon>Eukaryota</taxon>
        <taxon>Metazoa</taxon>
        <taxon>Ecdysozoa</taxon>
        <taxon>Nematoda</taxon>
        <taxon>Chromadorea</taxon>
        <taxon>Rhabditida</taxon>
        <taxon>Spirurina</taxon>
        <taxon>Spiruromorpha</taxon>
        <taxon>Filarioidea</taxon>
        <taxon>Setariidae</taxon>
        <taxon>Setaria</taxon>
    </lineage>
</organism>
<evidence type="ECO:0000313" key="2">
    <source>
        <dbReference type="WBParaSite" id="sdigi.contig234.g6479.t1"/>
    </source>
</evidence>
<evidence type="ECO:0000313" key="1">
    <source>
        <dbReference type="Proteomes" id="UP000887581"/>
    </source>
</evidence>
<name>A0A915PQG0_9BILA</name>
<protein>
    <submittedName>
        <fullName evidence="2">Uncharacterized protein</fullName>
    </submittedName>
</protein>
<proteinExistence type="predicted"/>
<sequence length="86" mass="10318">MIRDRDEVEVEVEVALKEDTVKERSEDDDRCRRIFCDVYAFHDGDREPVFPESIKAPRVRQCDGEKWRSRESAHTRRLPMRLLPFP</sequence>